<reference evidence="2" key="1">
    <citation type="journal article" date="2023" name="Nat. Plants">
        <title>Single-cell RNA sequencing provides a high-resolution roadmap for understanding the multicellular compartmentation of specialized metabolism.</title>
        <authorList>
            <person name="Sun S."/>
            <person name="Shen X."/>
            <person name="Li Y."/>
            <person name="Li Y."/>
            <person name="Wang S."/>
            <person name="Li R."/>
            <person name="Zhang H."/>
            <person name="Shen G."/>
            <person name="Guo B."/>
            <person name="Wei J."/>
            <person name="Xu J."/>
            <person name="St-Pierre B."/>
            <person name="Chen S."/>
            <person name="Sun C."/>
        </authorList>
    </citation>
    <scope>NUCLEOTIDE SEQUENCE [LARGE SCALE GENOMIC DNA]</scope>
</reference>
<evidence type="ECO:0000313" key="1">
    <source>
        <dbReference type="EMBL" id="KAI5677725.1"/>
    </source>
</evidence>
<comment type="caution">
    <text evidence="1">The sequence shown here is derived from an EMBL/GenBank/DDBJ whole genome shotgun (WGS) entry which is preliminary data.</text>
</comment>
<evidence type="ECO:0000313" key="2">
    <source>
        <dbReference type="Proteomes" id="UP001060085"/>
    </source>
</evidence>
<organism evidence="1 2">
    <name type="scientific">Catharanthus roseus</name>
    <name type="common">Madagascar periwinkle</name>
    <name type="synonym">Vinca rosea</name>
    <dbReference type="NCBI Taxonomy" id="4058"/>
    <lineage>
        <taxon>Eukaryota</taxon>
        <taxon>Viridiplantae</taxon>
        <taxon>Streptophyta</taxon>
        <taxon>Embryophyta</taxon>
        <taxon>Tracheophyta</taxon>
        <taxon>Spermatophyta</taxon>
        <taxon>Magnoliopsida</taxon>
        <taxon>eudicotyledons</taxon>
        <taxon>Gunneridae</taxon>
        <taxon>Pentapetalae</taxon>
        <taxon>asterids</taxon>
        <taxon>lamiids</taxon>
        <taxon>Gentianales</taxon>
        <taxon>Apocynaceae</taxon>
        <taxon>Rauvolfioideae</taxon>
        <taxon>Vinceae</taxon>
        <taxon>Catharanthinae</taxon>
        <taxon>Catharanthus</taxon>
    </lineage>
</organism>
<sequence length="146" mass="16459">MAFFYPLRIYHHPDVIIIDGIEISRESTSAIQNVVTLGHYQPTRTSMLQEIDDMTTRVLEGPPSSPTQYASVMRKVQTIICRCMVSIGAIASFPWEPLPERGAHGVKRGAHMQIPNMEEREEEDLADGDVEIQAHMFHLTHSTAQT</sequence>
<name>A0ACC0BYI7_CATRO</name>
<keyword evidence="2" id="KW-1185">Reference proteome</keyword>
<dbReference type="Proteomes" id="UP001060085">
    <property type="component" value="Linkage Group LG02"/>
</dbReference>
<gene>
    <name evidence="1" type="ORF">M9H77_08675</name>
</gene>
<protein>
    <submittedName>
        <fullName evidence="1">Uncharacterized protein</fullName>
    </submittedName>
</protein>
<proteinExistence type="predicted"/>
<accession>A0ACC0BYI7</accession>
<dbReference type="EMBL" id="CM044702">
    <property type="protein sequence ID" value="KAI5677725.1"/>
    <property type="molecule type" value="Genomic_DNA"/>
</dbReference>